<evidence type="ECO:0000313" key="3">
    <source>
        <dbReference type="EMBL" id="ETW98487.1"/>
    </source>
</evidence>
<sequence>MTLLSLLGGSAISCLIVASPMVYWPLLVFAWLLTVHGARKAQLVICHHAVHANLTGNKLYDKAIFEGLSTFLLIQDYHGYVQDHIRLHHGPALATLEDPDVKVLLRLGFLAGKDREWLWRHLYWTLCSPRCHGLFLRARLKANFMTAPAYRRVMAMVYVSMVFGTLLLIGGWLSWLFAWFIPIVFLYHVAAILQFLSEHLWLYGKPNHKSNREDQK</sequence>
<evidence type="ECO:0000259" key="2">
    <source>
        <dbReference type="Pfam" id="PF00487"/>
    </source>
</evidence>
<accession>W4LKH6</accession>
<feature type="transmembrane region" description="Helical" evidence="1">
    <location>
        <begin position="153"/>
        <end position="173"/>
    </location>
</feature>
<feature type="transmembrane region" description="Helical" evidence="1">
    <location>
        <begin position="179"/>
        <end position="202"/>
    </location>
</feature>
<evidence type="ECO:0000256" key="1">
    <source>
        <dbReference type="SAM" id="Phobius"/>
    </source>
</evidence>
<comment type="caution">
    <text evidence="3">The sequence shown here is derived from an EMBL/GenBank/DDBJ whole genome shotgun (WGS) entry which is preliminary data.</text>
</comment>
<keyword evidence="1" id="KW-0812">Transmembrane</keyword>
<proteinExistence type="predicted"/>
<feature type="transmembrane region" description="Helical" evidence="1">
    <location>
        <begin position="6"/>
        <end position="33"/>
    </location>
</feature>
<dbReference type="EMBL" id="AZHW01000550">
    <property type="protein sequence ID" value="ETW98487.1"/>
    <property type="molecule type" value="Genomic_DNA"/>
</dbReference>
<name>W4LKH6_ENTF1</name>
<keyword evidence="1" id="KW-0472">Membrane</keyword>
<dbReference type="HOGENOM" id="CLU_1275758_0_0_7"/>
<keyword evidence="1" id="KW-1133">Transmembrane helix</keyword>
<reference evidence="3 4" key="1">
    <citation type="journal article" date="2014" name="Nature">
        <title>An environmental bacterial taxon with a large and distinct metabolic repertoire.</title>
        <authorList>
            <person name="Wilson M.C."/>
            <person name="Mori T."/>
            <person name="Ruckert C."/>
            <person name="Uria A.R."/>
            <person name="Helf M.J."/>
            <person name="Takada K."/>
            <person name="Gernert C."/>
            <person name="Steffens U.A."/>
            <person name="Heycke N."/>
            <person name="Schmitt S."/>
            <person name="Rinke C."/>
            <person name="Helfrich E.J."/>
            <person name="Brachmann A.O."/>
            <person name="Gurgui C."/>
            <person name="Wakimoto T."/>
            <person name="Kracht M."/>
            <person name="Crusemann M."/>
            <person name="Hentschel U."/>
            <person name="Abe I."/>
            <person name="Matsunaga S."/>
            <person name="Kalinowski J."/>
            <person name="Takeyama H."/>
            <person name="Piel J."/>
        </authorList>
    </citation>
    <scope>NUCLEOTIDE SEQUENCE [LARGE SCALE GENOMIC DNA]</scope>
    <source>
        <strain evidence="4">TSY1</strain>
    </source>
</reference>
<dbReference type="AlphaFoldDB" id="W4LKH6"/>
<feature type="domain" description="Fatty acid desaturase" evidence="2">
    <location>
        <begin position="24"/>
        <end position="201"/>
    </location>
</feature>
<organism evidence="3 4">
    <name type="scientific">Entotheonella factor</name>
    <dbReference type="NCBI Taxonomy" id="1429438"/>
    <lineage>
        <taxon>Bacteria</taxon>
        <taxon>Pseudomonadati</taxon>
        <taxon>Nitrospinota/Tectimicrobiota group</taxon>
        <taxon>Candidatus Tectimicrobiota</taxon>
        <taxon>Candidatus Entotheonellia</taxon>
        <taxon>Candidatus Entotheonellales</taxon>
        <taxon>Candidatus Entotheonellaceae</taxon>
        <taxon>Candidatus Entotheonella</taxon>
    </lineage>
</organism>
<protein>
    <recommendedName>
        <fullName evidence="2">Fatty acid desaturase domain-containing protein</fullName>
    </recommendedName>
</protein>
<keyword evidence="4" id="KW-1185">Reference proteome</keyword>
<dbReference type="Pfam" id="PF00487">
    <property type="entry name" value="FA_desaturase"/>
    <property type="match status" value="1"/>
</dbReference>
<dbReference type="InterPro" id="IPR005804">
    <property type="entry name" value="FA_desaturase_dom"/>
</dbReference>
<gene>
    <name evidence="3" type="ORF">ETSY1_18565</name>
</gene>
<dbReference type="Proteomes" id="UP000019141">
    <property type="component" value="Unassembled WGS sequence"/>
</dbReference>
<dbReference type="GO" id="GO:0006629">
    <property type="term" value="P:lipid metabolic process"/>
    <property type="evidence" value="ECO:0007669"/>
    <property type="project" value="InterPro"/>
</dbReference>
<evidence type="ECO:0000313" key="4">
    <source>
        <dbReference type="Proteomes" id="UP000019141"/>
    </source>
</evidence>